<sequence>MQKFLVIQTAFIGDVVLATALLEKLNIEFPGSQIDIVVRKGNETLFTGHPFLTKVWVWDKKHNKTSNLLKLAKAIRKEGYNDVINLQRYFSTGLLTALSGAKTKRGFRKNPLSFLFDITVEHKISNEGTVHEIDRNNLLLETLSTSLSPRPKLYPRTEDFTEVAIYKYDSYICCAPASVWFTKQYPKQYWIEFIKQIPRAIKVYLLGGPGDSQLCQEIMANSGQANVTDLSGKLSFLQSAALMQTAKMNYVNDSAPQHFASAVNAPVTSIYCSTVPAFGFEPLSDNKHIVQIDYSLYCRPCGLHGYKACPQKHFKCAHDIDHKQLIKILDEC</sequence>
<keyword evidence="1" id="KW-0328">Glycosyltransferase</keyword>
<comment type="caution">
    <text evidence="3">The sequence shown here is derived from an EMBL/GenBank/DDBJ whole genome shotgun (WGS) entry which is preliminary data.</text>
</comment>
<gene>
    <name evidence="3" type="ORF">GS399_19270</name>
</gene>
<dbReference type="PANTHER" id="PTHR30160">
    <property type="entry name" value="TETRAACYLDISACCHARIDE 4'-KINASE-RELATED"/>
    <property type="match status" value="1"/>
</dbReference>
<keyword evidence="4" id="KW-1185">Reference proteome</keyword>
<organism evidence="3 4">
    <name type="scientific">Hufsiella arboris</name>
    <dbReference type="NCBI Taxonomy" id="2695275"/>
    <lineage>
        <taxon>Bacteria</taxon>
        <taxon>Pseudomonadati</taxon>
        <taxon>Bacteroidota</taxon>
        <taxon>Sphingobacteriia</taxon>
        <taxon>Sphingobacteriales</taxon>
        <taxon>Sphingobacteriaceae</taxon>
        <taxon>Hufsiella</taxon>
    </lineage>
</organism>
<evidence type="ECO:0000313" key="3">
    <source>
        <dbReference type="EMBL" id="MXV53112.1"/>
    </source>
</evidence>
<keyword evidence="2 3" id="KW-0808">Transferase</keyword>
<accession>A0A7K1YEU6</accession>
<dbReference type="InterPro" id="IPR051199">
    <property type="entry name" value="LPS_LOS_Heptosyltrfase"/>
</dbReference>
<dbReference type="GO" id="GO:0009244">
    <property type="term" value="P:lipopolysaccharide core region biosynthetic process"/>
    <property type="evidence" value="ECO:0007669"/>
    <property type="project" value="TreeGrafter"/>
</dbReference>
<reference evidence="3 4" key="1">
    <citation type="submission" date="2019-11" db="EMBL/GenBank/DDBJ databases">
        <title>Pedobacter sp. HMF7647 Genome sequencing and assembly.</title>
        <authorList>
            <person name="Kang H."/>
            <person name="Kim H."/>
            <person name="Joh K."/>
        </authorList>
    </citation>
    <scope>NUCLEOTIDE SEQUENCE [LARGE SCALE GENOMIC DNA]</scope>
    <source>
        <strain evidence="3 4">HMF7647</strain>
    </source>
</reference>
<name>A0A7K1YEU6_9SPHI</name>
<dbReference type="PANTHER" id="PTHR30160:SF1">
    <property type="entry name" value="LIPOPOLYSACCHARIDE 1,2-N-ACETYLGLUCOSAMINETRANSFERASE-RELATED"/>
    <property type="match status" value="1"/>
</dbReference>
<evidence type="ECO:0000313" key="4">
    <source>
        <dbReference type="Proteomes" id="UP000466586"/>
    </source>
</evidence>
<dbReference type="GO" id="GO:0008713">
    <property type="term" value="F:ADP-heptose-lipopolysaccharide heptosyltransferase activity"/>
    <property type="evidence" value="ECO:0007669"/>
    <property type="project" value="TreeGrafter"/>
</dbReference>
<dbReference type="AlphaFoldDB" id="A0A7K1YEU6"/>
<evidence type="ECO:0000256" key="1">
    <source>
        <dbReference type="ARBA" id="ARBA00022676"/>
    </source>
</evidence>
<dbReference type="SUPFAM" id="SSF53756">
    <property type="entry name" value="UDP-Glycosyltransferase/glycogen phosphorylase"/>
    <property type="match status" value="1"/>
</dbReference>
<proteinExistence type="predicted"/>
<dbReference type="Gene3D" id="3.40.50.2000">
    <property type="entry name" value="Glycogen Phosphorylase B"/>
    <property type="match status" value="2"/>
</dbReference>
<dbReference type="InterPro" id="IPR002201">
    <property type="entry name" value="Glyco_trans_9"/>
</dbReference>
<dbReference type="EMBL" id="WVHT01000013">
    <property type="protein sequence ID" value="MXV53112.1"/>
    <property type="molecule type" value="Genomic_DNA"/>
</dbReference>
<dbReference type="Proteomes" id="UP000466586">
    <property type="component" value="Unassembled WGS sequence"/>
</dbReference>
<protein>
    <submittedName>
        <fullName evidence="3">Glycosyltransferase family 9 protein</fullName>
    </submittedName>
</protein>
<evidence type="ECO:0000256" key="2">
    <source>
        <dbReference type="ARBA" id="ARBA00022679"/>
    </source>
</evidence>
<dbReference type="CDD" id="cd03789">
    <property type="entry name" value="GT9_LPS_heptosyltransferase"/>
    <property type="match status" value="1"/>
</dbReference>
<dbReference type="Pfam" id="PF01075">
    <property type="entry name" value="Glyco_transf_9"/>
    <property type="match status" value="1"/>
</dbReference>
<dbReference type="GO" id="GO:0005829">
    <property type="term" value="C:cytosol"/>
    <property type="evidence" value="ECO:0007669"/>
    <property type="project" value="TreeGrafter"/>
</dbReference>
<dbReference type="RefSeq" id="WP_160846290.1">
    <property type="nucleotide sequence ID" value="NZ_WVHT01000013.1"/>
</dbReference>